<feature type="transmembrane region" description="Helical" evidence="8">
    <location>
        <begin position="326"/>
        <end position="347"/>
    </location>
</feature>
<keyword evidence="3" id="KW-1003">Cell membrane</keyword>
<evidence type="ECO:0000256" key="3">
    <source>
        <dbReference type="ARBA" id="ARBA00022475"/>
    </source>
</evidence>
<reference evidence="10 11" key="1">
    <citation type="submission" date="2019-09" db="EMBL/GenBank/DDBJ databases">
        <title>Mumia zhuanghuii sp. nov. isolated from the intestinal contents of plateau pika (Ochotona curzoniae) in the Qinghai-Tibet plateau of China.</title>
        <authorList>
            <person name="Tian Z."/>
        </authorList>
    </citation>
    <scope>NUCLEOTIDE SEQUENCE [LARGE SCALE GENOMIC DNA]</scope>
    <source>
        <strain evidence="11">350</strain>
    </source>
</reference>
<feature type="transmembrane region" description="Helical" evidence="8">
    <location>
        <begin position="288"/>
        <end position="314"/>
    </location>
</feature>
<dbReference type="InterPro" id="IPR011701">
    <property type="entry name" value="MFS"/>
</dbReference>
<gene>
    <name evidence="10" type="ORF">FE697_003065</name>
</gene>
<feature type="transmembrane region" description="Helical" evidence="8">
    <location>
        <begin position="379"/>
        <end position="401"/>
    </location>
</feature>
<feature type="transmembrane region" description="Helical" evidence="8">
    <location>
        <begin position="71"/>
        <end position="90"/>
    </location>
</feature>
<feature type="transmembrane region" description="Helical" evidence="8">
    <location>
        <begin position="34"/>
        <end position="59"/>
    </location>
</feature>
<feature type="domain" description="Major facilitator superfamily (MFS) profile" evidence="9">
    <location>
        <begin position="36"/>
        <end position="522"/>
    </location>
</feature>
<evidence type="ECO:0000256" key="5">
    <source>
        <dbReference type="ARBA" id="ARBA00022989"/>
    </source>
</evidence>
<feature type="transmembrane region" description="Helical" evidence="8">
    <location>
        <begin position="189"/>
        <end position="210"/>
    </location>
</feature>
<feature type="region of interest" description="Disordered" evidence="7">
    <location>
        <begin position="1"/>
        <end position="25"/>
    </location>
</feature>
<evidence type="ECO:0000259" key="9">
    <source>
        <dbReference type="PROSITE" id="PS50850"/>
    </source>
</evidence>
<dbReference type="EMBL" id="VDFQ02000001">
    <property type="protein sequence ID" value="KAA1424903.1"/>
    <property type="molecule type" value="Genomic_DNA"/>
</dbReference>
<dbReference type="Gene3D" id="1.20.1250.20">
    <property type="entry name" value="MFS general substrate transporter like domains"/>
    <property type="match status" value="1"/>
</dbReference>
<feature type="transmembrane region" description="Helical" evidence="8">
    <location>
        <begin position="102"/>
        <end position="121"/>
    </location>
</feature>
<keyword evidence="6 8" id="KW-0472">Membrane</keyword>
<dbReference type="InterPro" id="IPR020846">
    <property type="entry name" value="MFS_dom"/>
</dbReference>
<feature type="transmembrane region" description="Helical" evidence="8">
    <location>
        <begin position="247"/>
        <end position="268"/>
    </location>
</feature>
<dbReference type="PROSITE" id="PS50850">
    <property type="entry name" value="MFS"/>
    <property type="match status" value="1"/>
</dbReference>
<dbReference type="Proteomes" id="UP000307768">
    <property type="component" value="Unassembled WGS sequence"/>
</dbReference>
<dbReference type="CDD" id="cd17321">
    <property type="entry name" value="MFS_MMR_MDR_like"/>
    <property type="match status" value="1"/>
</dbReference>
<dbReference type="AlphaFoldDB" id="A0A5Q6S3E4"/>
<protein>
    <submittedName>
        <fullName evidence="10">MFS transporter</fullName>
    </submittedName>
</protein>
<feature type="transmembrane region" description="Helical" evidence="8">
    <location>
        <begin position="160"/>
        <end position="183"/>
    </location>
</feature>
<evidence type="ECO:0000256" key="4">
    <source>
        <dbReference type="ARBA" id="ARBA00022692"/>
    </source>
</evidence>
<evidence type="ECO:0000313" key="10">
    <source>
        <dbReference type="EMBL" id="KAA1424903.1"/>
    </source>
</evidence>
<keyword evidence="2" id="KW-0813">Transport</keyword>
<organism evidence="10 11">
    <name type="scientific">Mumia zhuanghuii</name>
    <dbReference type="NCBI Taxonomy" id="2585211"/>
    <lineage>
        <taxon>Bacteria</taxon>
        <taxon>Bacillati</taxon>
        <taxon>Actinomycetota</taxon>
        <taxon>Actinomycetes</taxon>
        <taxon>Propionibacteriales</taxon>
        <taxon>Nocardioidaceae</taxon>
        <taxon>Mumia</taxon>
    </lineage>
</organism>
<comment type="caution">
    <text evidence="10">The sequence shown here is derived from an EMBL/GenBank/DDBJ whole genome shotgun (WGS) entry which is preliminary data.</text>
</comment>
<dbReference type="SUPFAM" id="SSF103473">
    <property type="entry name" value="MFS general substrate transporter"/>
    <property type="match status" value="1"/>
</dbReference>
<evidence type="ECO:0000256" key="8">
    <source>
        <dbReference type="SAM" id="Phobius"/>
    </source>
</evidence>
<accession>A0A5Q6S3E4</accession>
<dbReference type="GO" id="GO:0005886">
    <property type="term" value="C:plasma membrane"/>
    <property type="evidence" value="ECO:0007669"/>
    <property type="project" value="UniProtKB-SubCell"/>
</dbReference>
<dbReference type="PANTHER" id="PTHR42718">
    <property type="entry name" value="MAJOR FACILITATOR SUPERFAMILY MULTIDRUG TRANSPORTER MFSC"/>
    <property type="match status" value="1"/>
</dbReference>
<sequence>MSTTTPDRSHLTHAGAGTRKPVAPTPARAGWRQWGALAVLMLPVLMVSMDNTVLSFALPDISSSLRPSGTALLWVVDIYALMLAGLLVAMGSLGDRIGRRRLLLVGAVGFGAVSFFAAQAGDINGLIAARALLGVFGATLMPSTLSLLRNIFTDRQQRRLAIAVWAAGFSAGAALGPVIGGWLLEHFTWHSVFLINLPVVALLVPLALWLVPESRDPNPGPVDPISIVLSMTTMLPIVYAIKTFAEHGFTAVVGWALAIGVASVVVFVRRQLVREHPLVDVRMFRNRVFSGALVANLLSLMGLTGFLFFGAQFLQLVVGLDPMDAALVLVPGLVATIAAGLLVVKLVPLFGVRAVVSVSFGLSAVGYAIAAFAGSVPSATSIAVAFLVLGIGIGFAETLTNDVVVSSVPAEKSGAASALSETAYEIGAVLGTAVLGGILTATYRAQVAVPPLAGTEAQREAAGETLGGAMELASSIPPQVGHWLVDSAHLAFDHAVQTTSAVAILIALGAAAVSWFTLRDAGR</sequence>
<evidence type="ECO:0000313" key="11">
    <source>
        <dbReference type="Proteomes" id="UP000307768"/>
    </source>
</evidence>
<evidence type="ECO:0000256" key="2">
    <source>
        <dbReference type="ARBA" id="ARBA00022448"/>
    </source>
</evidence>
<dbReference type="GO" id="GO:0022857">
    <property type="term" value="F:transmembrane transporter activity"/>
    <property type="evidence" value="ECO:0007669"/>
    <property type="project" value="InterPro"/>
</dbReference>
<proteinExistence type="predicted"/>
<dbReference type="Pfam" id="PF07690">
    <property type="entry name" value="MFS_1"/>
    <property type="match status" value="1"/>
</dbReference>
<evidence type="ECO:0000256" key="7">
    <source>
        <dbReference type="SAM" id="MobiDB-lite"/>
    </source>
</evidence>
<name>A0A5Q6S3E4_9ACTN</name>
<dbReference type="InterPro" id="IPR036259">
    <property type="entry name" value="MFS_trans_sf"/>
</dbReference>
<keyword evidence="5 8" id="KW-1133">Transmembrane helix</keyword>
<feature type="transmembrane region" description="Helical" evidence="8">
    <location>
        <begin position="422"/>
        <end position="443"/>
    </location>
</feature>
<keyword evidence="4 8" id="KW-0812">Transmembrane</keyword>
<evidence type="ECO:0000256" key="6">
    <source>
        <dbReference type="ARBA" id="ARBA00023136"/>
    </source>
</evidence>
<dbReference type="PANTHER" id="PTHR42718:SF47">
    <property type="entry name" value="METHYL VIOLOGEN RESISTANCE PROTEIN SMVA"/>
    <property type="match status" value="1"/>
</dbReference>
<dbReference type="OrthoDB" id="9781469at2"/>
<feature type="transmembrane region" description="Helical" evidence="8">
    <location>
        <begin position="500"/>
        <end position="518"/>
    </location>
</feature>
<feature type="transmembrane region" description="Helical" evidence="8">
    <location>
        <begin position="354"/>
        <end position="373"/>
    </location>
</feature>
<dbReference type="RefSeq" id="WP_149768075.1">
    <property type="nucleotide sequence ID" value="NZ_VDFQ02000001.1"/>
</dbReference>
<comment type="subcellular location">
    <subcellularLocation>
        <location evidence="1">Cell membrane</location>
        <topology evidence="1">Multi-pass membrane protein</topology>
    </subcellularLocation>
</comment>
<feature type="transmembrane region" description="Helical" evidence="8">
    <location>
        <begin position="127"/>
        <end position="148"/>
    </location>
</feature>
<feature type="transmembrane region" description="Helical" evidence="8">
    <location>
        <begin position="222"/>
        <end position="241"/>
    </location>
</feature>
<evidence type="ECO:0000256" key="1">
    <source>
        <dbReference type="ARBA" id="ARBA00004651"/>
    </source>
</evidence>
<dbReference type="Gene3D" id="1.20.1720.10">
    <property type="entry name" value="Multidrug resistance protein D"/>
    <property type="match status" value="1"/>
</dbReference>